<evidence type="ECO:0000256" key="6">
    <source>
        <dbReference type="ARBA" id="ARBA00022771"/>
    </source>
</evidence>
<dbReference type="InterPro" id="IPR001841">
    <property type="entry name" value="Znf_RING"/>
</dbReference>
<keyword evidence="4 13" id="KW-0812">Transmembrane</keyword>
<evidence type="ECO:0000256" key="4">
    <source>
        <dbReference type="ARBA" id="ARBA00022692"/>
    </source>
</evidence>
<evidence type="ECO:0000256" key="3">
    <source>
        <dbReference type="ARBA" id="ARBA00022679"/>
    </source>
</evidence>
<dbReference type="GO" id="GO:0016020">
    <property type="term" value="C:membrane"/>
    <property type="evidence" value="ECO:0007669"/>
    <property type="project" value="UniProtKB-SubCell"/>
</dbReference>
<keyword evidence="3" id="KW-0808">Transferase</keyword>
<keyword evidence="8" id="KW-0862">Zinc</keyword>
<dbReference type="OMA" id="DPGISEC"/>
<sequence length="202" mass="22760">MTNKKFSIILREAEEGLCDQHNHAQCSTSSSSPVIPSILAHNNNMVKSANKPNSNLLVSYLENIFVAVSLSLFFVFVTVLTLVIHFIVACNIFIRRLRQPRRTARINTTSISLEEEEDILTFCRIGFRLSQGDLKNLSSFAYENVEATQDCIVCLESLKEGETCRSLPKCKHIFHANCVDSWLIRVPSCPVCREIVVKPEAN</sequence>
<name>A0A4Y7L0S1_PAPSO</name>
<dbReference type="PANTHER" id="PTHR45768:SF18">
    <property type="entry name" value="RING-H2 FINGER PROTEIN ATL47-RELATED"/>
    <property type="match status" value="1"/>
</dbReference>
<dbReference type="PANTHER" id="PTHR45768">
    <property type="entry name" value="E3 UBIQUITIN-PROTEIN LIGASE RNF13-LIKE"/>
    <property type="match status" value="1"/>
</dbReference>
<dbReference type="SMART" id="SM00184">
    <property type="entry name" value="RING"/>
    <property type="match status" value="1"/>
</dbReference>
<dbReference type="AlphaFoldDB" id="A0A4Y7L0S1"/>
<proteinExistence type="inferred from homology"/>
<evidence type="ECO:0000256" key="12">
    <source>
        <dbReference type="PROSITE-ProRule" id="PRU00175"/>
    </source>
</evidence>
<dbReference type="InterPro" id="IPR013083">
    <property type="entry name" value="Znf_RING/FYVE/PHD"/>
</dbReference>
<evidence type="ECO:0000256" key="10">
    <source>
        <dbReference type="ARBA" id="ARBA00023136"/>
    </source>
</evidence>
<keyword evidence="9 13" id="KW-1133">Transmembrane helix</keyword>
<dbReference type="GO" id="GO:0008270">
    <property type="term" value="F:zinc ion binding"/>
    <property type="evidence" value="ECO:0007669"/>
    <property type="project" value="UniProtKB-KW"/>
</dbReference>
<comment type="subcellular location">
    <subcellularLocation>
        <location evidence="1">Membrane</location>
        <topology evidence="1">Single-pass membrane protein</topology>
    </subcellularLocation>
</comment>
<evidence type="ECO:0000256" key="1">
    <source>
        <dbReference type="ARBA" id="ARBA00004167"/>
    </source>
</evidence>
<dbReference type="STRING" id="3469.A0A4Y7L0S1"/>
<feature type="transmembrane region" description="Helical" evidence="13">
    <location>
        <begin position="64"/>
        <end position="94"/>
    </location>
</feature>
<comment type="similarity">
    <text evidence="11">Belongs to the RING-type zinc finger family. ATL subfamily.</text>
</comment>
<evidence type="ECO:0000256" key="5">
    <source>
        <dbReference type="ARBA" id="ARBA00022723"/>
    </source>
</evidence>
<dbReference type="PROSITE" id="PS50089">
    <property type="entry name" value="ZF_RING_2"/>
    <property type="match status" value="1"/>
</dbReference>
<keyword evidence="10 13" id="KW-0472">Membrane</keyword>
<keyword evidence="16" id="KW-1185">Reference proteome</keyword>
<evidence type="ECO:0000256" key="13">
    <source>
        <dbReference type="SAM" id="Phobius"/>
    </source>
</evidence>
<dbReference type="GO" id="GO:0016740">
    <property type="term" value="F:transferase activity"/>
    <property type="evidence" value="ECO:0007669"/>
    <property type="project" value="UniProtKB-KW"/>
</dbReference>
<evidence type="ECO:0000256" key="9">
    <source>
        <dbReference type="ARBA" id="ARBA00022989"/>
    </source>
</evidence>
<evidence type="ECO:0000259" key="14">
    <source>
        <dbReference type="PROSITE" id="PS50089"/>
    </source>
</evidence>
<dbReference type="SUPFAM" id="SSF57850">
    <property type="entry name" value="RING/U-box"/>
    <property type="match status" value="1"/>
</dbReference>
<organism evidence="15 16">
    <name type="scientific">Papaver somniferum</name>
    <name type="common">Opium poppy</name>
    <dbReference type="NCBI Taxonomy" id="3469"/>
    <lineage>
        <taxon>Eukaryota</taxon>
        <taxon>Viridiplantae</taxon>
        <taxon>Streptophyta</taxon>
        <taxon>Embryophyta</taxon>
        <taxon>Tracheophyta</taxon>
        <taxon>Spermatophyta</taxon>
        <taxon>Magnoliopsida</taxon>
        <taxon>Ranunculales</taxon>
        <taxon>Papaveraceae</taxon>
        <taxon>Papaveroideae</taxon>
        <taxon>Papaver</taxon>
    </lineage>
</organism>
<keyword evidence="7" id="KW-0833">Ubl conjugation pathway</keyword>
<dbReference type="Gramene" id="RZC78028">
    <property type="protein sequence ID" value="RZC78028"/>
    <property type="gene ID" value="C5167_002231"/>
</dbReference>
<dbReference type="Proteomes" id="UP000316621">
    <property type="component" value="Chromosome 9"/>
</dbReference>
<evidence type="ECO:0000313" key="15">
    <source>
        <dbReference type="EMBL" id="RZC78028.1"/>
    </source>
</evidence>
<accession>A0A4Y7L0S1</accession>
<gene>
    <name evidence="15" type="ORF">C5167_002231</name>
</gene>
<evidence type="ECO:0000256" key="11">
    <source>
        <dbReference type="ARBA" id="ARBA00024209"/>
    </source>
</evidence>
<protein>
    <recommendedName>
        <fullName evidence="14">RING-type domain-containing protein</fullName>
    </recommendedName>
</protein>
<evidence type="ECO:0000313" key="16">
    <source>
        <dbReference type="Proteomes" id="UP000316621"/>
    </source>
</evidence>
<feature type="domain" description="RING-type" evidence="14">
    <location>
        <begin position="151"/>
        <end position="193"/>
    </location>
</feature>
<keyword evidence="5" id="KW-0479">Metal-binding</keyword>
<dbReference type="Pfam" id="PF13639">
    <property type="entry name" value="zf-RING_2"/>
    <property type="match status" value="1"/>
</dbReference>
<comment type="pathway">
    <text evidence="2">Protein modification; protein ubiquitination.</text>
</comment>
<keyword evidence="6 12" id="KW-0863">Zinc-finger</keyword>
<evidence type="ECO:0000256" key="7">
    <source>
        <dbReference type="ARBA" id="ARBA00022786"/>
    </source>
</evidence>
<evidence type="ECO:0000256" key="8">
    <source>
        <dbReference type="ARBA" id="ARBA00022833"/>
    </source>
</evidence>
<dbReference type="Gene3D" id="3.30.40.10">
    <property type="entry name" value="Zinc/RING finger domain, C3HC4 (zinc finger)"/>
    <property type="match status" value="1"/>
</dbReference>
<dbReference type="EMBL" id="CM010723">
    <property type="protein sequence ID" value="RZC78028.1"/>
    <property type="molecule type" value="Genomic_DNA"/>
</dbReference>
<reference evidence="15 16" key="1">
    <citation type="journal article" date="2018" name="Science">
        <title>The opium poppy genome and morphinan production.</title>
        <authorList>
            <person name="Guo L."/>
            <person name="Winzer T."/>
            <person name="Yang X."/>
            <person name="Li Y."/>
            <person name="Ning Z."/>
            <person name="He Z."/>
            <person name="Teodor R."/>
            <person name="Lu Y."/>
            <person name="Bowser T.A."/>
            <person name="Graham I.A."/>
            <person name="Ye K."/>
        </authorList>
    </citation>
    <scope>NUCLEOTIDE SEQUENCE [LARGE SCALE GENOMIC DNA]</scope>
    <source>
        <strain evidence="16">cv. HN1</strain>
        <tissue evidence="15">Leaves</tissue>
    </source>
</reference>
<evidence type="ECO:0000256" key="2">
    <source>
        <dbReference type="ARBA" id="ARBA00004906"/>
    </source>
</evidence>